<evidence type="ECO:0000256" key="1">
    <source>
        <dbReference type="ARBA" id="ARBA00022475"/>
    </source>
</evidence>
<reference evidence="6" key="1">
    <citation type="submission" date="2020-02" db="EMBL/GenBank/DDBJ databases">
        <authorList>
            <person name="Meier V. D."/>
        </authorList>
    </citation>
    <scope>NUCLEOTIDE SEQUENCE</scope>
    <source>
        <strain evidence="6">AVDCRST_MAG39</strain>
    </source>
</reference>
<dbReference type="InterPro" id="IPR003844">
    <property type="entry name" value="UPF0060"/>
</dbReference>
<sequence length="66" mass="6979">MFASLLSLVVTATASRAFSAYGGVYVAASLGWLRWVRGIEPDRWDLAGATIYFVSAAVILLGPCAV</sequence>
<organism evidence="6">
    <name type="scientific">uncultured Sphingomonadaceae bacterium</name>
    <dbReference type="NCBI Taxonomy" id="169976"/>
    <lineage>
        <taxon>Bacteria</taxon>
        <taxon>Pseudomonadati</taxon>
        <taxon>Pseudomonadota</taxon>
        <taxon>Alphaproteobacteria</taxon>
        <taxon>Sphingomonadales</taxon>
        <taxon>Sphingomonadaceae</taxon>
        <taxon>environmental samples</taxon>
    </lineage>
</organism>
<feature type="transmembrane region" description="Helical" evidence="5">
    <location>
        <begin position="46"/>
        <end position="65"/>
    </location>
</feature>
<dbReference type="Pfam" id="PF02694">
    <property type="entry name" value="UPF0060"/>
    <property type="match status" value="1"/>
</dbReference>
<dbReference type="AlphaFoldDB" id="A0A6J4TCU0"/>
<dbReference type="GO" id="GO:0005886">
    <property type="term" value="C:plasma membrane"/>
    <property type="evidence" value="ECO:0007669"/>
    <property type="project" value="TreeGrafter"/>
</dbReference>
<keyword evidence="3 5" id="KW-1133">Transmembrane helix</keyword>
<evidence type="ECO:0000256" key="2">
    <source>
        <dbReference type="ARBA" id="ARBA00022692"/>
    </source>
</evidence>
<dbReference type="PANTHER" id="PTHR36116">
    <property type="entry name" value="UPF0060 MEMBRANE PROTEIN YNFA"/>
    <property type="match status" value="1"/>
</dbReference>
<gene>
    <name evidence="6" type="ORF">AVDCRST_MAG39-2601</name>
</gene>
<dbReference type="EMBL" id="CADCVW010000104">
    <property type="protein sequence ID" value="CAA9520330.1"/>
    <property type="molecule type" value="Genomic_DNA"/>
</dbReference>
<evidence type="ECO:0000256" key="5">
    <source>
        <dbReference type="SAM" id="Phobius"/>
    </source>
</evidence>
<accession>A0A6J4TCU0</accession>
<evidence type="ECO:0000313" key="6">
    <source>
        <dbReference type="EMBL" id="CAA9520330.1"/>
    </source>
</evidence>
<dbReference type="PANTHER" id="PTHR36116:SF1">
    <property type="entry name" value="UPF0060 MEMBRANE PROTEIN YNFA"/>
    <property type="match status" value="1"/>
</dbReference>
<proteinExistence type="predicted"/>
<keyword evidence="4 5" id="KW-0472">Membrane</keyword>
<evidence type="ECO:0000256" key="4">
    <source>
        <dbReference type="ARBA" id="ARBA00023136"/>
    </source>
</evidence>
<protein>
    <submittedName>
        <fullName evidence="6">Uncharacterized protein</fullName>
    </submittedName>
</protein>
<name>A0A6J4TCU0_9SPHN</name>
<keyword evidence="2 5" id="KW-0812">Transmembrane</keyword>
<evidence type="ECO:0000256" key="3">
    <source>
        <dbReference type="ARBA" id="ARBA00022989"/>
    </source>
</evidence>
<keyword evidence="1" id="KW-1003">Cell membrane</keyword>